<feature type="region of interest" description="Disordered" evidence="8">
    <location>
        <begin position="33"/>
        <end position="53"/>
    </location>
</feature>
<keyword evidence="4 7" id="KW-0812">Transmembrane</keyword>
<feature type="transmembrane region" description="Helical" evidence="7">
    <location>
        <begin position="128"/>
        <end position="150"/>
    </location>
</feature>
<keyword evidence="6 7" id="KW-0472">Membrane</keyword>
<organism evidence="10 11">
    <name type="scientific">Saccharothrix espanaensis (strain ATCC 51144 / DSM 44229 / JCM 9112 / NBRC 15066 / NRRL 15764)</name>
    <dbReference type="NCBI Taxonomy" id="1179773"/>
    <lineage>
        <taxon>Bacteria</taxon>
        <taxon>Bacillati</taxon>
        <taxon>Actinomycetota</taxon>
        <taxon>Actinomycetes</taxon>
        <taxon>Pseudonocardiales</taxon>
        <taxon>Pseudonocardiaceae</taxon>
        <taxon>Saccharothrix</taxon>
    </lineage>
</organism>
<dbReference type="InterPro" id="IPR035906">
    <property type="entry name" value="MetI-like_sf"/>
</dbReference>
<dbReference type="PROSITE" id="PS50928">
    <property type="entry name" value="ABC_TM1"/>
    <property type="match status" value="1"/>
</dbReference>
<proteinExistence type="inferred from homology"/>
<dbReference type="PANTHER" id="PTHR43386">
    <property type="entry name" value="OLIGOPEPTIDE TRANSPORT SYSTEM PERMEASE PROTEIN APPC"/>
    <property type="match status" value="1"/>
</dbReference>
<dbReference type="Proteomes" id="UP000006281">
    <property type="component" value="Chromosome"/>
</dbReference>
<evidence type="ECO:0000256" key="1">
    <source>
        <dbReference type="ARBA" id="ARBA00004651"/>
    </source>
</evidence>
<comment type="subcellular location">
    <subcellularLocation>
        <location evidence="1 7">Cell membrane</location>
        <topology evidence="1 7">Multi-pass membrane protein</topology>
    </subcellularLocation>
</comment>
<gene>
    <name evidence="10" type="ordered locus">BN6_58470</name>
</gene>
<feature type="domain" description="ABC transmembrane type-1" evidence="9">
    <location>
        <begin position="124"/>
        <end position="312"/>
    </location>
</feature>
<evidence type="ECO:0000256" key="6">
    <source>
        <dbReference type="ARBA" id="ARBA00023136"/>
    </source>
</evidence>
<evidence type="ECO:0000256" key="2">
    <source>
        <dbReference type="ARBA" id="ARBA00022448"/>
    </source>
</evidence>
<evidence type="ECO:0000313" key="10">
    <source>
        <dbReference type="EMBL" id="CCH33105.1"/>
    </source>
</evidence>
<dbReference type="CDD" id="cd06261">
    <property type="entry name" value="TM_PBP2"/>
    <property type="match status" value="1"/>
</dbReference>
<keyword evidence="11" id="KW-1185">Reference proteome</keyword>
<dbReference type="PANTHER" id="PTHR43386:SF25">
    <property type="entry name" value="PEPTIDE ABC TRANSPORTER PERMEASE PROTEIN"/>
    <property type="match status" value="1"/>
</dbReference>
<feature type="transmembrane region" description="Helical" evidence="7">
    <location>
        <begin position="289"/>
        <end position="312"/>
    </location>
</feature>
<dbReference type="SUPFAM" id="SSF161098">
    <property type="entry name" value="MetI-like"/>
    <property type="match status" value="1"/>
</dbReference>
<evidence type="ECO:0000256" key="8">
    <source>
        <dbReference type="SAM" id="MobiDB-lite"/>
    </source>
</evidence>
<evidence type="ECO:0000313" key="11">
    <source>
        <dbReference type="Proteomes" id="UP000006281"/>
    </source>
</evidence>
<evidence type="ECO:0000256" key="7">
    <source>
        <dbReference type="RuleBase" id="RU363032"/>
    </source>
</evidence>
<evidence type="ECO:0000256" key="4">
    <source>
        <dbReference type="ARBA" id="ARBA00022692"/>
    </source>
</evidence>
<accession>K0JYV5</accession>
<dbReference type="InterPro" id="IPR050366">
    <property type="entry name" value="BP-dependent_transpt_permease"/>
</dbReference>
<dbReference type="eggNOG" id="COG1173">
    <property type="taxonomic scope" value="Bacteria"/>
</dbReference>
<name>K0JYV5_SACES</name>
<protein>
    <submittedName>
        <fullName evidence="10">ABC-type peptide transporter, permease subunit</fullName>
    </submittedName>
</protein>
<keyword evidence="3" id="KW-1003">Cell membrane</keyword>
<dbReference type="Pfam" id="PF00528">
    <property type="entry name" value="BPD_transp_1"/>
    <property type="match status" value="1"/>
</dbReference>
<dbReference type="InterPro" id="IPR000515">
    <property type="entry name" value="MetI-like"/>
</dbReference>
<dbReference type="KEGG" id="sesp:BN6_58470"/>
<dbReference type="EMBL" id="HE804045">
    <property type="protein sequence ID" value="CCH33105.1"/>
    <property type="molecule type" value="Genomic_DNA"/>
</dbReference>
<dbReference type="Gene3D" id="1.10.3720.10">
    <property type="entry name" value="MetI-like"/>
    <property type="match status" value="1"/>
</dbReference>
<evidence type="ECO:0000256" key="3">
    <source>
        <dbReference type="ARBA" id="ARBA00022475"/>
    </source>
</evidence>
<evidence type="ECO:0000259" key="9">
    <source>
        <dbReference type="PROSITE" id="PS50928"/>
    </source>
</evidence>
<feature type="transmembrane region" description="Helical" evidence="7">
    <location>
        <begin position="248"/>
        <end position="269"/>
    </location>
</feature>
<dbReference type="HOGENOM" id="CLU_028518_5_3_11"/>
<feature type="transmembrane region" description="Helical" evidence="7">
    <location>
        <begin position="65"/>
        <end position="85"/>
    </location>
</feature>
<evidence type="ECO:0000256" key="5">
    <source>
        <dbReference type="ARBA" id="ARBA00022989"/>
    </source>
</evidence>
<keyword evidence="2 7" id="KW-0813">Transport</keyword>
<dbReference type="STRING" id="1179773.BN6_58470"/>
<dbReference type="GO" id="GO:0055085">
    <property type="term" value="P:transmembrane transport"/>
    <property type="evidence" value="ECO:0007669"/>
    <property type="project" value="InterPro"/>
</dbReference>
<sequence length="320" mass="32649">MAGPGVAGRARCHPARLPGGAGVADAVGDGVRRRAVADRRGPRGVGPPDPVGRQEVNALLRGRGLVGLVLVGVVALAGLVGPLLVQWDPYQQIPDANLLGPSAAHPLGTDDLNRDVLARLLSGIRVDLLISLTAVPLGALIGCAIGALATFTSALDVAVQRLFDVLLAFPQLILAVGLAAVIGPGTTSVVIVVVAVEIPIFGRLLRSAVLRVREAQFVTASEVIGGGRGHVLRTHVLPNSLEPVVVQLALSMSVAVFIEGAMSVLGIGVSPPDPSLGAVLTTSLRYLDLNPLFALSPLAVTALLVLGFQLIAQAANAARG</sequence>
<dbReference type="GO" id="GO:0005886">
    <property type="term" value="C:plasma membrane"/>
    <property type="evidence" value="ECO:0007669"/>
    <property type="project" value="UniProtKB-SubCell"/>
</dbReference>
<keyword evidence="5 7" id="KW-1133">Transmembrane helix</keyword>
<dbReference type="AlphaFoldDB" id="K0JYV5"/>
<dbReference type="PATRIC" id="fig|1179773.3.peg.5879"/>
<reference evidence="10 11" key="1">
    <citation type="journal article" date="2012" name="BMC Genomics">
        <title>Complete genome sequence of Saccharothrix espanaensis DSM 44229T and comparison to the other completely sequenced Pseudonocardiaceae.</title>
        <authorList>
            <person name="Strobel T."/>
            <person name="Al-Dilaimi A."/>
            <person name="Blom J."/>
            <person name="Gessner A."/>
            <person name="Kalinowski J."/>
            <person name="Luzhetska M."/>
            <person name="Puhler A."/>
            <person name="Szczepanowski R."/>
            <person name="Bechthold A."/>
            <person name="Ruckert C."/>
        </authorList>
    </citation>
    <scope>NUCLEOTIDE SEQUENCE [LARGE SCALE GENOMIC DNA]</scope>
    <source>
        <strain evidence="11">ATCC 51144 / DSM 44229 / JCM 9112 / NBRC 15066 / NRRL 15764</strain>
    </source>
</reference>
<comment type="similarity">
    <text evidence="7">Belongs to the binding-protein-dependent transport system permease family.</text>
</comment>